<proteinExistence type="predicted"/>
<dbReference type="PRINTS" id="PR00597">
    <property type="entry name" value="GELSOLIN"/>
</dbReference>
<dbReference type="GO" id="GO:0051014">
    <property type="term" value="P:actin filament severing"/>
    <property type="evidence" value="ECO:0007669"/>
    <property type="project" value="TreeGrafter"/>
</dbReference>
<dbReference type="InterPro" id="IPR007122">
    <property type="entry name" value="Villin/Gelsolin"/>
</dbReference>
<evidence type="ECO:0000313" key="3">
    <source>
        <dbReference type="Proteomes" id="UP001177003"/>
    </source>
</evidence>
<dbReference type="SUPFAM" id="SSF55753">
    <property type="entry name" value="Actin depolymerizing proteins"/>
    <property type="match status" value="2"/>
</dbReference>
<dbReference type="InterPro" id="IPR029006">
    <property type="entry name" value="ADF-H/Gelsolin-like_dom_sf"/>
</dbReference>
<reference evidence="2" key="1">
    <citation type="submission" date="2023-04" db="EMBL/GenBank/DDBJ databases">
        <authorList>
            <person name="Vijverberg K."/>
            <person name="Xiong W."/>
            <person name="Schranz E."/>
        </authorList>
    </citation>
    <scope>NUCLEOTIDE SEQUENCE</scope>
</reference>
<sequence>MQEYLEQHIGVKTRRQVLYQGYVEGISATGMQSNHVFDGQQQGVGLKGLAKSSVATEEVPPLLEENGKIEVWRINGNAKTTVPKEDIGKFYSGDCYIVLYTYHSNEKKEDYYLCCWIGKDSIEAGLSSGYKNSIADKELNDETYTLDGVALIQISGTSPHNNKAVQVDVVATSLNTSECFLLQFGSSLFTWHGNQSSVEQHSIAAKIAEFLKVTVPCQLPTRQVSQQRLSGESTHSCQVCLCGLPGVLVWYLIAKKTTTDSQPPKTAAPLPLIWVHINRWVLGDHLQLHEIWFLTMITTEMKMKHI</sequence>
<accession>A0AA35Y982</accession>
<dbReference type="EMBL" id="OX465086">
    <property type="protein sequence ID" value="CAI9263386.1"/>
    <property type="molecule type" value="Genomic_DNA"/>
</dbReference>
<dbReference type="GO" id="GO:0051015">
    <property type="term" value="F:actin filament binding"/>
    <property type="evidence" value="ECO:0007669"/>
    <property type="project" value="InterPro"/>
</dbReference>
<gene>
    <name evidence="2" type="ORF">LSALG_LOCUS4079</name>
</gene>
<organism evidence="2 3">
    <name type="scientific">Lactuca saligna</name>
    <name type="common">Willowleaf lettuce</name>
    <dbReference type="NCBI Taxonomy" id="75948"/>
    <lineage>
        <taxon>Eukaryota</taxon>
        <taxon>Viridiplantae</taxon>
        <taxon>Streptophyta</taxon>
        <taxon>Embryophyta</taxon>
        <taxon>Tracheophyta</taxon>
        <taxon>Spermatophyta</taxon>
        <taxon>Magnoliopsida</taxon>
        <taxon>eudicotyledons</taxon>
        <taxon>Gunneridae</taxon>
        <taxon>Pentapetalae</taxon>
        <taxon>asterids</taxon>
        <taxon>campanulids</taxon>
        <taxon>Asterales</taxon>
        <taxon>Asteraceae</taxon>
        <taxon>Cichorioideae</taxon>
        <taxon>Cichorieae</taxon>
        <taxon>Lactucinae</taxon>
        <taxon>Lactuca</taxon>
    </lineage>
</organism>
<evidence type="ECO:0008006" key="4">
    <source>
        <dbReference type="Google" id="ProtNLM"/>
    </source>
</evidence>
<name>A0AA35Y982_LACSI</name>
<dbReference type="Proteomes" id="UP001177003">
    <property type="component" value="Chromosome 0"/>
</dbReference>
<dbReference type="SMART" id="SM00262">
    <property type="entry name" value="GEL"/>
    <property type="match status" value="2"/>
</dbReference>
<evidence type="ECO:0000313" key="2">
    <source>
        <dbReference type="EMBL" id="CAI9263386.1"/>
    </source>
</evidence>
<dbReference type="CDD" id="cd11288">
    <property type="entry name" value="gelsolin_S5_like"/>
    <property type="match status" value="1"/>
</dbReference>
<dbReference type="AlphaFoldDB" id="A0AA35Y982"/>
<dbReference type="PANTHER" id="PTHR11977:SF51">
    <property type="entry name" value="PROTEIN FLIGHTLESS-1 HOMOLOG"/>
    <property type="match status" value="1"/>
</dbReference>
<keyword evidence="1" id="KW-0677">Repeat</keyword>
<keyword evidence="3" id="KW-1185">Reference proteome</keyword>
<dbReference type="PANTHER" id="PTHR11977">
    <property type="entry name" value="VILLIN"/>
    <property type="match status" value="1"/>
</dbReference>
<dbReference type="Gene3D" id="3.40.20.10">
    <property type="entry name" value="Severin"/>
    <property type="match status" value="2"/>
</dbReference>
<protein>
    <recommendedName>
        <fullName evidence="4">Gelsolin-like domain-containing protein</fullName>
    </recommendedName>
</protein>
<evidence type="ECO:0000256" key="1">
    <source>
        <dbReference type="ARBA" id="ARBA00022737"/>
    </source>
</evidence>